<feature type="transmembrane region" description="Helical" evidence="8">
    <location>
        <begin position="109"/>
        <end position="135"/>
    </location>
</feature>
<keyword evidence="7 8" id="KW-0472">Membrane</keyword>
<evidence type="ECO:0000256" key="2">
    <source>
        <dbReference type="ARBA" id="ARBA00007776"/>
    </source>
</evidence>
<evidence type="ECO:0000256" key="6">
    <source>
        <dbReference type="ARBA" id="ARBA00022989"/>
    </source>
</evidence>
<dbReference type="InterPro" id="IPR007227">
    <property type="entry name" value="Cell_shape_determining_MreD"/>
</dbReference>
<evidence type="ECO:0000256" key="7">
    <source>
        <dbReference type="ARBA" id="ARBA00023136"/>
    </source>
</evidence>
<dbReference type="RefSeq" id="WP_330198930.1">
    <property type="nucleotide sequence ID" value="NZ_JAZDRP010000004.1"/>
</dbReference>
<evidence type="ECO:0000256" key="3">
    <source>
        <dbReference type="ARBA" id="ARBA00022475"/>
    </source>
</evidence>
<name>A0ABU7LQU2_9PROT</name>
<feature type="transmembrane region" description="Helical" evidence="8">
    <location>
        <begin position="141"/>
        <end position="160"/>
    </location>
</feature>
<keyword evidence="3" id="KW-1003">Cell membrane</keyword>
<accession>A0ABU7LQU2</accession>
<evidence type="ECO:0000256" key="8">
    <source>
        <dbReference type="SAM" id="Phobius"/>
    </source>
</evidence>
<organism evidence="9 10">
    <name type="scientific">Hyphobacterium lacteum</name>
    <dbReference type="NCBI Taxonomy" id="3116575"/>
    <lineage>
        <taxon>Bacteria</taxon>
        <taxon>Pseudomonadati</taxon>
        <taxon>Pseudomonadota</taxon>
        <taxon>Alphaproteobacteria</taxon>
        <taxon>Maricaulales</taxon>
        <taxon>Maricaulaceae</taxon>
        <taxon>Hyphobacterium</taxon>
    </lineage>
</organism>
<comment type="similarity">
    <text evidence="2">Belongs to the MreD family.</text>
</comment>
<proteinExistence type="inferred from homology"/>
<keyword evidence="10" id="KW-1185">Reference proteome</keyword>
<protein>
    <submittedName>
        <fullName evidence="9">Rod shape-determining protein MreD</fullName>
    </submittedName>
</protein>
<keyword evidence="5" id="KW-0133">Cell shape</keyword>
<feature type="transmembrane region" description="Helical" evidence="8">
    <location>
        <begin position="12"/>
        <end position="34"/>
    </location>
</feature>
<reference evidence="9 10" key="1">
    <citation type="submission" date="2024-01" db="EMBL/GenBank/DDBJ databases">
        <title>Hyphobacterium bacterium isolated from marine sediment.</title>
        <authorList>
            <person name="Zhao S."/>
        </authorList>
    </citation>
    <scope>NUCLEOTIDE SEQUENCE [LARGE SCALE GENOMIC DNA]</scope>
    <source>
        <strain evidence="10">HN65</strain>
    </source>
</reference>
<feature type="transmembrane region" description="Helical" evidence="8">
    <location>
        <begin position="59"/>
        <end position="88"/>
    </location>
</feature>
<evidence type="ECO:0000256" key="4">
    <source>
        <dbReference type="ARBA" id="ARBA00022692"/>
    </source>
</evidence>
<comment type="caution">
    <text evidence="9">The sequence shown here is derived from an EMBL/GenBank/DDBJ whole genome shotgun (WGS) entry which is preliminary data.</text>
</comment>
<gene>
    <name evidence="9" type="primary">mreD</name>
    <name evidence="9" type="ORF">V0U79_07800</name>
</gene>
<evidence type="ECO:0000313" key="10">
    <source>
        <dbReference type="Proteomes" id="UP001354971"/>
    </source>
</evidence>
<dbReference type="Proteomes" id="UP001354971">
    <property type="component" value="Unassembled WGS sequence"/>
</dbReference>
<evidence type="ECO:0000313" key="9">
    <source>
        <dbReference type="EMBL" id="MEE2526267.1"/>
    </source>
</evidence>
<dbReference type="NCBIfam" id="TIGR03426">
    <property type="entry name" value="shape_MreD"/>
    <property type="match status" value="1"/>
</dbReference>
<evidence type="ECO:0000256" key="5">
    <source>
        <dbReference type="ARBA" id="ARBA00022960"/>
    </source>
</evidence>
<sequence length="170" mass="18529">MRPPIETRPPFGLIAWAVISLMGSLAFYAAPLRIAGGPDLMPMLPLITLFIWSTVRPRFIPPIVIFVVGLLQDVLSGGVMGIWALAYLSAMTITRSREEEGPTREIGPVWIRFLVTLIIAVPIAWGAGSLVIGQMAPVRPLLIESVASALMFPLIALLFIRRRPRGAFGS</sequence>
<evidence type="ECO:0000256" key="1">
    <source>
        <dbReference type="ARBA" id="ARBA00004651"/>
    </source>
</evidence>
<comment type="subcellular location">
    <subcellularLocation>
        <location evidence="1">Cell membrane</location>
        <topology evidence="1">Multi-pass membrane protein</topology>
    </subcellularLocation>
</comment>
<keyword evidence="6 8" id="KW-1133">Transmembrane helix</keyword>
<dbReference type="EMBL" id="JAZDRP010000004">
    <property type="protein sequence ID" value="MEE2526267.1"/>
    <property type="molecule type" value="Genomic_DNA"/>
</dbReference>
<keyword evidence="4 8" id="KW-0812">Transmembrane</keyword>